<evidence type="ECO:0000256" key="2">
    <source>
        <dbReference type="SAM" id="MobiDB-lite"/>
    </source>
</evidence>
<feature type="domain" description="RRM" evidence="3">
    <location>
        <begin position="1"/>
        <end position="86"/>
    </location>
</feature>
<dbReference type="Gene3D" id="3.30.70.330">
    <property type="match status" value="1"/>
</dbReference>
<feature type="region of interest" description="Disordered" evidence="2">
    <location>
        <begin position="277"/>
        <end position="323"/>
    </location>
</feature>
<dbReference type="PANTHER" id="PTHR45735">
    <property type="entry name" value="CLEAVAGE STIMULATION FACTOR SUBUNIT 2"/>
    <property type="match status" value="1"/>
</dbReference>
<sequence length="442" mass="48868">MDEATIIDIFETVGPIIGFRYGKIHVPIGLNDSQSKCYRRAGDRETGSNGDGFCDFYDEETAVAAVERLNGIYIAGHTIRVRIDRGPGTETQGRTTPQLNDKLPHHISLQHGNAQTAETTTNNRWLLNHKVTDASDLRRLEVSAAKIATEKTVQLYGSNHVGPLGRILFFLALVPPGIALAEQARPRDVITDRIAAMTEGELIEVLVHTQVDDAMYIIPTFNTTDDWICKGFMYTHPEETRALLRHYPQVTYAIVMALVLSHIVAPETFSGHYEDQVLDETPPTENTDVLQRLGTKGQTQSRLDSPSNARLDRRISSQPGDNYPVDLDDLSDDLYLYGQAKTVINGDAKAMAFAPPTQPKAQRLSRLLPLLDHMRLGTGSSEDARDLCSILSVLTQPQIDVLPELDQATLKAMIKLENPPRGSMHNASEDLCGSIIGNCQDF</sequence>
<dbReference type="SUPFAM" id="SSF54928">
    <property type="entry name" value="RNA-binding domain, RBD"/>
    <property type="match status" value="1"/>
</dbReference>
<name>A0AAD7IBR9_9AGAR</name>
<keyword evidence="5" id="KW-1185">Reference proteome</keyword>
<dbReference type="InterPro" id="IPR035979">
    <property type="entry name" value="RBD_domain_sf"/>
</dbReference>
<accession>A0AAD7IBR9</accession>
<evidence type="ECO:0000256" key="1">
    <source>
        <dbReference type="PROSITE-ProRule" id="PRU00176"/>
    </source>
</evidence>
<evidence type="ECO:0000259" key="3">
    <source>
        <dbReference type="PROSITE" id="PS50102"/>
    </source>
</evidence>
<organism evidence="4 5">
    <name type="scientific">Mycena metata</name>
    <dbReference type="NCBI Taxonomy" id="1033252"/>
    <lineage>
        <taxon>Eukaryota</taxon>
        <taxon>Fungi</taxon>
        <taxon>Dikarya</taxon>
        <taxon>Basidiomycota</taxon>
        <taxon>Agaricomycotina</taxon>
        <taxon>Agaricomycetes</taxon>
        <taxon>Agaricomycetidae</taxon>
        <taxon>Agaricales</taxon>
        <taxon>Marasmiineae</taxon>
        <taxon>Mycenaceae</taxon>
        <taxon>Mycena</taxon>
    </lineage>
</organism>
<dbReference type="InterPro" id="IPR012677">
    <property type="entry name" value="Nucleotide-bd_a/b_plait_sf"/>
</dbReference>
<dbReference type="GO" id="GO:0005847">
    <property type="term" value="C:mRNA cleavage and polyadenylation specificity factor complex"/>
    <property type="evidence" value="ECO:0007669"/>
    <property type="project" value="TreeGrafter"/>
</dbReference>
<dbReference type="PROSITE" id="PS50102">
    <property type="entry name" value="RRM"/>
    <property type="match status" value="1"/>
</dbReference>
<proteinExistence type="predicted"/>
<gene>
    <name evidence="4" type="ORF">B0H16DRAFT_1465194</name>
</gene>
<evidence type="ECO:0000313" key="5">
    <source>
        <dbReference type="Proteomes" id="UP001215598"/>
    </source>
</evidence>
<feature type="compositionally biased region" description="Polar residues" evidence="2">
    <location>
        <begin position="296"/>
        <end position="308"/>
    </location>
</feature>
<evidence type="ECO:0000313" key="4">
    <source>
        <dbReference type="EMBL" id="KAJ7739538.1"/>
    </source>
</evidence>
<dbReference type="GO" id="GO:0003729">
    <property type="term" value="F:mRNA binding"/>
    <property type="evidence" value="ECO:0007669"/>
    <property type="project" value="TreeGrafter"/>
</dbReference>
<comment type="caution">
    <text evidence="4">The sequence shown here is derived from an EMBL/GenBank/DDBJ whole genome shotgun (WGS) entry which is preliminary data.</text>
</comment>
<keyword evidence="1" id="KW-0694">RNA-binding</keyword>
<dbReference type="Pfam" id="PF00076">
    <property type="entry name" value="RRM_1"/>
    <property type="match status" value="1"/>
</dbReference>
<dbReference type="EMBL" id="JARKIB010000106">
    <property type="protein sequence ID" value="KAJ7739538.1"/>
    <property type="molecule type" value="Genomic_DNA"/>
</dbReference>
<reference evidence="4" key="1">
    <citation type="submission" date="2023-03" db="EMBL/GenBank/DDBJ databases">
        <title>Massive genome expansion in bonnet fungi (Mycena s.s.) driven by repeated elements and novel gene families across ecological guilds.</title>
        <authorList>
            <consortium name="Lawrence Berkeley National Laboratory"/>
            <person name="Harder C.B."/>
            <person name="Miyauchi S."/>
            <person name="Viragh M."/>
            <person name="Kuo A."/>
            <person name="Thoen E."/>
            <person name="Andreopoulos B."/>
            <person name="Lu D."/>
            <person name="Skrede I."/>
            <person name="Drula E."/>
            <person name="Henrissat B."/>
            <person name="Morin E."/>
            <person name="Kohler A."/>
            <person name="Barry K."/>
            <person name="LaButti K."/>
            <person name="Morin E."/>
            <person name="Salamov A."/>
            <person name="Lipzen A."/>
            <person name="Mereny Z."/>
            <person name="Hegedus B."/>
            <person name="Baldrian P."/>
            <person name="Stursova M."/>
            <person name="Weitz H."/>
            <person name="Taylor A."/>
            <person name="Grigoriev I.V."/>
            <person name="Nagy L.G."/>
            <person name="Martin F."/>
            <person name="Kauserud H."/>
        </authorList>
    </citation>
    <scope>NUCLEOTIDE SEQUENCE</scope>
    <source>
        <strain evidence="4">CBHHK182m</strain>
    </source>
</reference>
<dbReference type="PANTHER" id="PTHR45735:SF2">
    <property type="entry name" value="CLEAVAGE STIMULATION FACTOR SUBUNIT 2"/>
    <property type="match status" value="1"/>
</dbReference>
<dbReference type="Proteomes" id="UP001215598">
    <property type="component" value="Unassembled WGS sequence"/>
</dbReference>
<dbReference type="AlphaFoldDB" id="A0AAD7IBR9"/>
<dbReference type="InterPro" id="IPR000504">
    <property type="entry name" value="RRM_dom"/>
</dbReference>
<protein>
    <recommendedName>
        <fullName evidence="3">RRM domain-containing protein</fullName>
    </recommendedName>
</protein>